<dbReference type="EMBL" id="REGN01001483">
    <property type="protein sequence ID" value="RNA34428.1"/>
    <property type="molecule type" value="Genomic_DNA"/>
</dbReference>
<reference evidence="1 2" key="1">
    <citation type="journal article" date="2018" name="Sci. Rep.">
        <title>Genomic signatures of local adaptation to the degree of environmental predictability in rotifers.</title>
        <authorList>
            <person name="Franch-Gras L."/>
            <person name="Hahn C."/>
            <person name="Garcia-Roger E.M."/>
            <person name="Carmona M.J."/>
            <person name="Serra M."/>
            <person name="Gomez A."/>
        </authorList>
    </citation>
    <scope>NUCLEOTIDE SEQUENCE [LARGE SCALE GENOMIC DNA]</scope>
    <source>
        <strain evidence="1">HYR1</strain>
    </source>
</reference>
<dbReference type="AlphaFoldDB" id="A0A3M7SFS4"/>
<protein>
    <submittedName>
        <fullName evidence="1">Uncharacterized protein</fullName>
    </submittedName>
</protein>
<gene>
    <name evidence="1" type="ORF">BpHYR1_000897</name>
</gene>
<name>A0A3M7SFS4_BRAPC</name>
<organism evidence="1 2">
    <name type="scientific">Brachionus plicatilis</name>
    <name type="common">Marine rotifer</name>
    <name type="synonym">Brachionus muelleri</name>
    <dbReference type="NCBI Taxonomy" id="10195"/>
    <lineage>
        <taxon>Eukaryota</taxon>
        <taxon>Metazoa</taxon>
        <taxon>Spiralia</taxon>
        <taxon>Gnathifera</taxon>
        <taxon>Rotifera</taxon>
        <taxon>Eurotatoria</taxon>
        <taxon>Monogononta</taxon>
        <taxon>Pseudotrocha</taxon>
        <taxon>Ploima</taxon>
        <taxon>Brachionidae</taxon>
        <taxon>Brachionus</taxon>
    </lineage>
</organism>
<sequence>MLLASKIVPISVPQMGPRNGVNVQSHSNVEYCSTQVPLLRHGLLAHFPTHPSDTPYSARLANSAKSISLPFSWRPRTQPTKPSRPVGVQVFGLTGRYRVDVHARLFSIAFQLNGVPFVVV</sequence>
<evidence type="ECO:0000313" key="1">
    <source>
        <dbReference type="EMBL" id="RNA34428.1"/>
    </source>
</evidence>
<accession>A0A3M7SFS4</accession>
<comment type="caution">
    <text evidence="1">The sequence shown here is derived from an EMBL/GenBank/DDBJ whole genome shotgun (WGS) entry which is preliminary data.</text>
</comment>
<proteinExistence type="predicted"/>
<keyword evidence="2" id="KW-1185">Reference proteome</keyword>
<evidence type="ECO:0000313" key="2">
    <source>
        <dbReference type="Proteomes" id="UP000276133"/>
    </source>
</evidence>
<dbReference type="Proteomes" id="UP000276133">
    <property type="component" value="Unassembled WGS sequence"/>
</dbReference>